<keyword evidence="8" id="KW-0249">Electron transport</keyword>
<comment type="subcellular location">
    <subcellularLocation>
        <location evidence="3">Mitochondrion inner membrane</location>
        <topology evidence="3">Peripheral membrane protein</topology>
    </subcellularLocation>
    <subcellularLocation>
        <location evidence="2">Mitochondrion intermembrane space</location>
    </subcellularLocation>
</comment>
<keyword evidence="9" id="KW-0496">Mitochondrion</keyword>
<organism evidence="14 15">
    <name type="scientific">Bugula neritina</name>
    <name type="common">Brown bryozoan</name>
    <name type="synonym">Sertularia neritina</name>
    <dbReference type="NCBI Taxonomy" id="10212"/>
    <lineage>
        <taxon>Eukaryota</taxon>
        <taxon>Metazoa</taxon>
        <taxon>Spiralia</taxon>
        <taxon>Lophotrochozoa</taxon>
        <taxon>Bryozoa</taxon>
        <taxon>Gymnolaemata</taxon>
        <taxon>Cheilostomatida</taxon>
        <taxon>Flustrina</taxon>
        <taxon>Buguloidea</taxon>
        <taxon>Bugulidae</taxon>
        <taxon>Bugula</taxon>
    </lineage>
</organism>
<keyword evidence="7" id="KW-0999">Mitochondrion inner membrane</keyword>
<dbReference type="EMBL" id="VXIV02001507">
    <property type="protein sequence ID" value="KAF6032447.1"/>
    <property type="molecule type" value="Genomic_DNA"/>
</dbReference>
<protein>
    <submittedName>
        <fullName evidence="14">Uncharacterized protein</fullName>
    </submittedName>
</protein>
<gene>
    <name evidence="14" type="ORF">EB796_009261</name>
</gene>
<keyword evidence="5" id="KW-0813">Transport</keyword>
<dbReference type="InterPro" id="IPR019342">
    <property type="entry name" value="NADH_UbQ_OxRdtase_FeS-su5"/>
</dbReference>
<evidence type="ECO:0000256" key="4">
    <source>
        <dbReference type="ARBA" id="ARBA00007372"/>
    </source>
</evidence>
<comment type="caution">
    <text evidence="14">The sequence shown here is derived from an EMBL/GenBank/DDBJ whole genome shotgun (WGS) entry which is preliminary data.</text>
</comment>
<dbReference type="PANTHER" id="PTHR21268:SF2">
    <property type="entry name" value="NADH DEHYDROGENASE [UBIQUINONE] IRON-SULFUR PROTEIN 5"/>
    <property type="match status" value="1"/>
</dbReference>
<feature type="compositionally biased region" description="Basic and acidic residues" evidence="13">
    <location>
        <begin position="90"/>
        <end position="99"/>
    </location>
</feature>
<evidence type="ECO:0000256" key="3">
    <source>
        <dbReference type="ARBA" id="ARBA00004637"/>
    </source>
</evidence>
<dbReference type="PANTHER" id="PTHR21268">
    <property type="entry name" value="NADH DEHYDROGENASE [UBIQUINONE] IRON-SULFUR PROTEIN 5"/>
    <property type="match status" value="1"/>
</dbReference>
<reference evidence="14" key="1">
    <citation type="submission" date="2020-06" db="EMBL/GenBank/DDBJ databases">
        <title>Draft genome of Bugula neritina, a colonial animal packing powerful symbionts and potential medicines.</title>
        <authorList>
            <person name="Rayko M."/>
        </authorList>
    </citation>
    <scope>NUCLEOTIDE SEQUENCE [LARGE SCALE GENOMIC DNA]</scope>
    <source>
        <strain evidence="14">Kwan_BN1</strain>
    </source>
</reference>
<comment type="function">
    <text evidence="1">Accessory subunit of the mitochondrial membrane respiratory chain NADH dehydrogenase (Complex I), that is believed not to be involved in catalysis. Complex I functions in the transfer of electrons from NADH to the respiratory chain. The immediate electron acceptor for the enzyme is believed to be ubiquinone.</text>
</comment>
<evidence type="ECO:0000256" key="2">
    <source>
        <dbReference type="ARBA" id="ARBA00004569"/>
    </source>
</evidence>
<evidence type="ECO:0000256" key="5">
    <source>
        <dbReference type="ARBA" id="ARBA00022448"/>
    </source>
</evidence>
<proteinExistence type="inferred from homology"/>
<evidence type="ECO:0000256" key="7">
    <source>
        <dbReference type="ARBA" id="ARBA00022792"/>
    </source>
</evidence>
<keyword evidence="6" id="KW-0679">Respiratory chain</keyword>
<keyword evidence="15" id="KW-1185">Reference proteome</keyword>
<evidence type="ECO:0000256" key="12">
    <source>
        <dbReference type="PIRSR" id="PIRSR619342-50"/>
    </source>
</evidence>
<dbReference type="Proteomes" id="UP000593567">
    <property type="component" value="Unassembled WGS sequence"/>
</dbReference>
<evidence type="ECO:0000313" key="14">
    <source>
        <dbReference type="EMBL" id="KAF6032447.1"/>
    </source>
</evidence>
<keyword evidence="10" id="KW-0472">Membrane</keyword>
<name>A0A7J7K2K5_BUGNE</name>
<dbReference type="GO" id="GO:0005758">
    <property type="term" value="C:mitochondrial intermembrane space"/>
    <property type="evidence" value="ECO:0007669"/>
    <property type="project" value="UniProtKB-SubCell"/>
</dbReference>
<evidence type="ECO:0000256" key="10">
    <source>
        <dbReference type="ARBA" id="ARBA00023136"/>
    </source>
</evidence>
<evidence type="ECO:0000256" key="6">
    <source>
        <dbReference type="ARBA" id="ARBA00022660"/>
    </source>
</evidence>
<accession>A0A7J7K2K5</accession>
<evidence type="ECO:0000256" key="1">
    <source>
        <dbReference type="ARBA" id="ARBA00003195"/>
    </source>
</evidence>
<dbReference type="GO" id="GO:0005743">
    <property type="term" value="C:mitochondrial inner membrane"/>
    <property type="evidence" value="ECO:0007669"/>
    <property type="project" value="UniProtKB-SubCell"/>
</dbReference>
<evidence type="ECO:0000256" key="11">
    <source>
        <dbReference type="ARBA" id="ARBA00023157"/>
    </source>
</evidence>
<feature type="region of interest" description="Disordered" evidence="13">
    <location>
        <begin position="90"/>
        <end position="112"/>
    </location>
</feature>
<evidence type="ECO:0000256" key="9">
    <source>
        <dbReference type="ARBA" id="ARBA00023128"/>
    </source>
</evidence>
<dbReference type="AlphaFoldDB" id="A0A7J7K2K5"/>
<comment type="similarity">
    <text evidence="4">Belongs to the complex I NDUFS5 subunit family.</text>
</comment>
<feature type="disulfide bond" evidence="12">
    <location>
        <begin position="51"/>
        <end position="64"/>
    </location>
</feature>
<evidence type="ECO:0000256" key="8">
    <source>
        <dbReference type="ARBA" id="ARBA00022982"/>
    </source>
</evidence>
<feature type="disulfide bond" evidence="12">
    <location>
        <begin position="41"/>
        <end position="74"/>
    </location>
</feature>
<evidence type="ECO:0000256" key="13">
    <source>
        <dbReference type="SAM" id="MobiDB-lite"/>
    </source>
</evidence>
<dbReference type="OrthoDB" id="9992197at2759"/>
<dbReference type="Pfam" id="PF10200">
    <property type="entry name" value="Ndufs5"/>
    <property type="match status" value="1"/>
</dbReference>
<evidence type="ECO:0000313" key="15">
    <source>
        <dbReference type="Proteomes" id="UP000593567"/>
    </source>
</evidence>
<keyword evidence="11 12" id="KW-1015">Disulfide bond</keyword>
<sequence>MPERKNHYGLVHGPMETYAPAVYTPLTRMMEHWFTYSDTACAQHERLLIRCAFQMSKDQMYKKCSKELDDFDECINKKKQLARYTLIQKEREKQNKFEKPPPPGSYIDDEKY</sequence>